<dbReference type="InterPro" id="IPR016032">
    <property type="entry name" value="Sig_transdc_resp-reg_C-effctor"/>
</dbReference>
<dbReference type="PANTHER" id="PTHR48111">
    <property type="entry name" value="REGULATOR OF RPOS"/>
    <property type="match status" value="1"/>
</dbReference>
<evidence type="ECO:0000256" key="3">
    <source>
        <dbReference type="ARBA" id="ARBA00023125"/>
    </source>
</evidence>
<organism evidence="7 8">
    <name type="scientific">Pelagibius litoralis</name>
    <dbReference type="NCBI Taxonomy" id="374515"/>
    <lineage>
        <taxon>Bacteria</taxon>
        <taxon>Pseudomonadati</taxon>
        <taxon>Pseudomonadota</taxon>
        <taxon>Alphaproteobacteria</taxon>
        <taxon>Rhodospirillales</taxon>
        <taxon>Rhodovibrionaceae</taxon>
        <taxon>Pelagibius</taxon>
    </lineage>
</organism>
<keyword evidence="8" id="KW-1185">Reference proteome</keyword>
<keyword evidence="3 4" id="KW-0238">DNA-binding</keyword>
<reference evidence="7" key="1">
    <citation type="submission" date="2020-03" db="EMBL/GenBank/DDBJ databases">
        <title>Genome of Pelagibius litoralis DSM 21314T.</title>
        <authorList>
            <person name="Wang G."/>
        </authorList>
    </citation>
    <scope>NUCLEOTIDE SEQUENCE</scope>
    <source>
        <strain evidence="7">DSM 21314</strain>
    </source>
</reference>
<dbReference type="Pfam" id="PF00486">
    <property type="entry name" value="Trans_reg_C"/>
    <property type="match status" value="1"/>
</dbReference>
<dbReference type="InterPro" id="IPR001867">
    <property type="entry name" value="OmpR/PhoB-type_DNA-bd"/>
</dbReference>
<keyword evidence="2" id="KW-0902">Two-component regulatory system</keyword>
<keyword evidence="1" id="KW-0597">Phosphoprotein</keyword>
<dbReference type="PANTHER" id="PTHR48111:SF40">
    <property type="entry name" value="PHOSPHATE REGULON TRANSCRIPTIONAL REGULATORY PROTEIN PHOB"/>
    <property type="match status" value="1"/>
</dbReference>
<evidence type="ECO:0000256" key="4">
    <source>
        <dbReference type="PROSITE-ProRule" id="PRU01091"/>
    </source>
</evidence>
<evidence type="ECO:0000313" key="7">
    <source>
        <dbReference type="EMBL" id="NIA70448.1"/>
    </source>
</evidence>
<evidence type="ECO:0000256" key="2">
    <source>
        <dbReference type="ARBA" id="ARBA00023012"/>
    </source>
</evidence>
<dbReference type="RefSeq" id="WP_167227069.1">
    <property type="nucleotide sequence ID" value="NZ_JAAQPH010000014.1"/>
</dbReference>
<name>A0A967EZV7_9PROT</name>
<dbReference type="SMART" id="SM00862">
    <property type="entry name" value="Trans_reg_C"/>
    <property type="match status" value="1"/>
</dbReference>
<dbReference type="Gene3D" id="1.10.10.10">
    <property type="entry name" value="Winged helix-like DNA-binding domain superfamily/Winged helix DNA-binding domain"/>
    <property type="match status" value="1"/>
</dbReference>
<protein>
    <recommendedName>
        <fullName evidence="6">OmpR/PhoB-type domain-containing protein</fullName>
    </recommendedName>
</protein>
<evidence type="ECO:0000259" key="6">
    <source>
        <dbReference type="PROSITE" id="PS51755"/>
    </source>
</evidence>
<dbReference type="InterPro" id="IPR036388">
    <property type="entry name" value="WH-like_DNA-bd_sf"/>
</dbReference>
<dbReference type="AlphaFoldDB" id="A0A967EZV7"/>
<dbReference type="InterPro" id="IPR011006">
    <property type="entry name" value="CheY-like_superfamily"/>
</dbReference>
<dbReference type="EMBL" id="JAAQPH010000014">
    <property type="protein sequence ID" value="NIA70448.1"/>
    <property type="molecule type" value="Genomic_DNA"/>
</dbReference>
<gene>
    <name evidence="7" type="ORF">HBA54_17765</name>
</gene>
<dbReference type="GO" id="GO:0000156">
    <property type="term" value="F:phosphorelay response regulator activity"/>
    <property type="evidence" value="ECO:0007669"/>
    <property type="project" value="TreeGrafter"/>
</dbReference>
<dbReference type="CDD" id="cd00383">
    <property type="entry name" value="trans_reg_C"/>
    <property type="match status" value="1"/>
</dbReference>
<dbReference type="SUPFAM" id="SSF46894">
    <property type="entry name" value="C-terminal effector domain of the bipartite response regulators"/>
    <property type="match status" value="1"/>
</dbReference>
<sequence>MAEEAAKQSEGGGLDGSETLSGKKWKGHLVAGTKIENTGKPTILIEGVDGRYLDLLVYVLAGQGFAAVRSGGKSQSSGSAPKRAEVIVLDCVSLGSYAPDALRRIREAPASARTPVLLLTEEQAAPLATGSANGAHDYYVWKSAGPQGIVAGLRRALREQTPVSDPNILEYAGIRMDTTAHRVHLGEKEIHLAPTQFEILKLFLTHPERVFTREELVQAIWPAKAHVGKRTVDVHVGRLRRALSGPVKHGLIRTVHGVGYSLTGE</sequence>
<feature type="region of interest" description="Disordered" evidence="5">
    <location>
        <begin position="1"/>
        <end position="20"/>
    </location>
</feature>
<dbReference type="PROSITE" id="PS51755">
    <property type="entry name" value="OMPR_PHOB"/>
    <property type="match status" value="1"/>
</dbReference>
<evidence type="ECO:0000313" key="8">
    <source>
        <dbReference type="Proteomes" id="UP000761264"/>
    </source>
</evidence>
<dbReference type="GO" id="GO:0005829">
    <property type="term" value="C:cytosol"/>
    <property type="evidence" value="ECO:0007669"/>
    <property type="project" value="TreeGrafter"/>
</dbReference>
<evidence type="ECO:0000256" key="1">
    <source>
        <dbReference type="ARBA" id="ARBA00022553"/>
    </source>
</evidence>
<accession>A0A967EZV7</accession>
<dbReference type="GO" id="GO:0006355">
    <property type="term" value="P:regulation of DNA-templated transcription"/>
    <property type="evidence" value="ECO:0007669"/>
    <property type="project" value="InterPro"/>
</dbReference>
<feature type="domain" description="OmpR/PhoB-type" evidence="6">
    <location>
        <begin position="166"/>
        <end position="264"/>
    </location>
</feature>
<dbReference type="GO" id="GO:0000976">
    <property type="term" value="F:transcription cis-regulatory region binding"/>
    <property type="evidence" value="ECO:0007669"/>
    <property type="project" value="TreeGrafter"/>
</dbReference>
<feature type="DNA-binding region" description="OmpR/PhoB-type" evidence="4">
    <location>
        <begin position="166"/>
        <end position="264"/>
    </location>
</feature>
<proteinExistence type="predicted"/>
<dbReference type="InterPro" id="IPR039420">
    <property type="entry name" value="WalR-like"/>
</dbReference>
<evidence type="ECO:0000256" key="5">
    <source>
        <dbReference type="SAM" id="MobiDB-lite"/>
    </source>
</evidence>
<dbReference type="GO" id="GO:0032993">
    <property type="term" value="C:protein-DNA complex"/>
    <property type="evidence" value="ECO:0007669"/>
    <property type="project" value="TreeGrafter"/>
</dbReference>
<comment type="caution">
    <text evidence="7">The sequence shown here is derived from an EMBL/GenBank/DDBJ whole genome shotgun (WGS) entry which is preliminary data.</text>
</comment>
<dbReference type="Proteomes" id="UP000761264">
    <property type="component" value="Unassembled WGS sequence"/>
</dbReference>
<dbReference type="SUPFAM" id="SSF52172">
    <property type="entry name" value="CheY-like"/>
    <property type="match status" value="1"/>
</dbReference>